<organism evidence="2 3">
    <name type="scientific">Pseudomonas reactans</name>
    <dbReference type="NCBI Taxonomy" id="117680"/>
    <lineage>
        <taxon>Bacteria</taxon>
        <taxon>Pseudomonadati</taxon>
        <taxon>Pseudomonadota</taxon>
        <taxon>Gammaproteobacteria</taxon>
        <taxon>Pseudomonadales</taxon>
        <taxon>Pseudomonadaceae</taxon>
        <taxon>Pseudomonas</taxon>
    </lineage>
</organism>
<feature type="transmembrane region" description="Helical" evidence="1">
    <location>
        <begin position="44"/>
        <end position="62"/>
    </location>
</feature>
<sequence length="205" mass="21980">MKWILCIVVLFLCVISGLLGLTAGINFNPDSTIKFIPAWGSLGDWVSGLGALLAVLVTLWLADKQRREDAEILTVVSNASFPVGPGYIGRPFISLELTSEGKRPVTAVAVGVTSVHSTMSLAITGFSQTSPVQNLPVRLEYGQRASIHLQPGAEIEIARYVDDHCGGRVDGLTFLISTTTGSWKGALSQNLLTIRQMAEQLQTAN</sequence>
<comment type="caution">
    <text evidence="2">The sequence shown here is derived from an EMBL/GenBank/DDBJ whole genome shotgun (WGS) entry which is preliminary data.</text>
</comment>
<dbReference type="RefSeq" id="WP_177049311.1">
    <property type="nucleotide sequence ID" value="NZ_JACAQM010000001.1"/>
</dbReference>
<evidence type="ECO:0000256" key="1">
    <source>
        <dbReference type="SAM" id="Phobius"/>
    </source>
</evidence>
<accession>A0ABX2QUW1</accession>
<keyword evidence="1" id="KW-0812">Transmembrane</keyword>
<dbReference type="Proteomes" id="UP000572863">
    <property type="component" value="Unassembled WGS sequence"/>
</dbReference>
<evidence type="ECO:0000313" key="3">
    <source>
        <dbReference type="Proteomes" id="UP000572863"/>
    </source>
</evidence>
<keyword evidence="1" id="KW-0472">Membrane</keyword>
<reference evidence="2 3" key="1">
    <citation type="submission" date="2020-04" db="EMBL/GenBank/DDBJ databases">
        <title>Molecular characterization of pseudomonads from Agaricus bisporus reveal novel blotch 2 pathogens in Western Europe.</title>
        <authorList>
            <person name="Taparia T."/>
            <person name="Krijger M."/>
            <person name="Haynes E."/>
            <person name="Elpinstone J.G."/>
            <person name="Noble R."/>
            <person name="Van Der Wolf J."/>
        </authorList>
    </citation>
    <scope>NUCLEOTIDE SEQUENCE [LARGE SCALE GENOMIC DNA]</scope>
    <source>
        <strain evidence="2 3">P7774</strain>
    </source>
</reference>
<gene>
    <name evidence="2" type="ORF">HX871_06920</name>
</gene>
<name>A0ABX2QUW1_9PSED</name>
<evidence type="ECO:0000313" key="2">
    <source>
        <dbReference type="EMBL" id="NWD94141.1"/>
    </source>
</evidence>
<proteinExistence type="predicted"/>
<keyword evidence="3" id="KW-1185">Reference proteome</keyword>
<protein>
    <submittedName>
        <fullName evidence="2">Uncharacterized protein</fullName>
    </submittedName>
</protein>
<keyword evidence="1" id="KW-1133">Transmembrane helix</keyword>
<dbReference type="EMBL" id="JACARY010000009">
    <property type="protein sequence ID" value="NWD94141.1"/>
    <property type="molecule type" value="Genomic_DNA"/>
</dbReference>